<accession>A0A5C8ZCF1</accession>
<dbReference type="Pfam" id="PF01430">
    <property type="entry name" value="HSP33"/>
    <property type="match status" value="1"/>
</dbReference>
<dbReference type="SUPFAM" id="SSF64397">
    <property type="entry name" value="Hsp33 domain"/>
    <property type="match status" value="1"/>
</dbReference>
<keyword evidence="2" id="KW-0862">Zinc</keyword>
<sequence length="292" mass="33243">MNYTDATTRFLFEHTPIRGEITQLSQSFQEVLGKHNYPVGVQKLIGQFMAATAMLSDTIKFDGILSLQVKGQGQVRTLMAECRNNEAVRAIAQYNDDFDDSGELLGEGQLAITIDPDKGQRYQGIVLINDDELTLEKVLENYFLQSEQIKTRIWLFADQQKASGFMLQSMPHSASESSLSQDDDEDWDRINFLADTLKPEEALELSSETILHRLFHEETVRLYPSHQHRFECTCSEERSTNAILTLGQDEALSLVEEQKLIEIDCQFCHSKYAYNIEQVKAMFSPKANDAIN</sequence>
<dbReference type="OrthoDB" id="9793753at2"/>
<dbReference type="RefSeq" id="WP_147714242.1">
    <property type="nucleotide sequence ID" value="NZ_VKAD01000001.1"/>
</dbReference>
<dbReference type="GO" id="GO:0044183">
    <property type="term" value="F:protein folding chaperone"/>
    <property type="evidence" value="ECO:0007669"/>
    <property type="project" value="TreeGrafter"/>
</dbReference>
<dbReference type="InterPro" id="IPR000397">
    <property type="entry name" value="Heat_shock_Hsp33"/>
</dbReference>
<gene>
    <name evidence="6" type="ORF">FME95_10000</name>
</gene>
<dbReference type="AlphaFoldDB" id="A0A5C8ZCF1"/>
<dbReference type="EMBL" id="VKAD01000001">
    <property type="protein sequence ID" value="TXR54843.1"/>
    <property type="molecule type" value="Genomic_DNA"/>
</dbReference>
<dbReference type="GO" id="GO:0051082">
    <property type="term" value="F:unfolded protein binding"/>
    <property type="evidence" value="ECO:0007669"/>
    <property type="project" value="InterPro"/>
</dbReference>
<dbReference type="PANTHER" id="PTHR30111:SF1">
    <property type="entry name" value="33 KDA CHAPERONIN"/>
    <property type="match status" value="1"/>
</dbReference>
<keyword evidence="5" id="KW-0676">Redox-active center</keyword>
<proteinExistence type="predicted"/>
<dbReference type="InterPro" id="IPR016154">
    <property type="entry name" value="Heat_shock_Hsp33_C"/>
</dbReference>
<dbReference type="GO" id="GO:0042026">
    <property type="term" value="P:protein refolding"/>
    <property type="evidence" value="ECO:0007669"/>
    <property type="project" value="TreeGrafter"/>
</dbReference>
<evidence type="ECO:0000256" key="1">
    <source>
        <dbReference type="ARBA" id="ARBA00022490"/>
    </source>
</evidence>
<keyword evidence="3" id="KW-1015">Disulfide bond</keyword>
<reference evidence="6 7" key="1">
    <citation type="submission" date="2019-07" db="EMBL/GenBank/DDBJ databases">
        <title>Reinekea sp. strain SSH23 genome sequencing and assembly.</title>
        <authorList>
            <person name="Kim I."/>
        </authorList>
    </citation>
    <scope>NUCLEOTIDE SEQUENCE [LARGE SCALE GENOMIC DNA]</scope>
    <source>
        <strain evidence="6 7">SSH23</strain>
    </source>
</reference>
<dbReference type="CDD" id="cd00498">
    <property type="entry name" value="Hsp33"/>
    <property type="match status" value="1"/>
</dbReference>
<keyword evidence="1" id="KW-0963">Cytoplasm</keyword>
<keyword evidence="4" id="KW-0143">Chaperone</keyword>
<dbReference type="InterPro" id="IPR016153">
    <property type="entry name" value="Heat_shock_Hsp33_N"/>
</dbReference>
<dbReference type="NCBIfam" id="NF001033">
    <property type="entry name" value="PRK00114.1"/>
    <property type="match status" value="1"/>
</dbReference>
<dbReference type="Gene3D" id="3.90.1280.10">
    <property type="entry name" value="HSP33 redox switch-like"/>
    <property type="match status" value="1"/>
</dbReference>
<evidence type="ECO:0000313" key="7">
    <source>
        <dbReference type="Proteomes" id="UP000321764"/>
    </source>
</evidence>
<protein>
    <submittedName>
        <fullName evidence="6">Hsp33 family molecular chaperone HslO</fullName>
    </submittedName>
</protein>
<dbReference type="PANTHER" id="PTHR30111">
    <property type="entry name" value="33 KDA CHAPERONIN"/>
    <property type="match status" value="1"/>
</dbReference>
<evidence type="ECO:0000256" key="3">
    <source>
        <dbReference type="ARBA" id="ARBA00023157"/>
    </source>
</evidence>
<evidence type="ECO:0000256" key="2">
    <source>
        <dbReference type="ARBA" id="ARBA00022833"/>
    </source>
</evidence>
<evidence type="ECO:0000313" key="6">
    <source>
        <dbReference type="EMBL" id="TXR54843.1"/>
    </source>
</evidence>
<dbReference type="Gene3D" id="1.10.287.480">
    <property type="entry name" value="helix hairpin bin"/>
    <property type="match status" value="1"/>
</dbReference>
<evidence type="ECO:0000256" key="5">
    <source>
        <dbReference type="ARBA" id="ARBA00023284"/>
    </source>
</evidence>
<dbReference type="Gene3D" id="3.55.30.10">
    <property type="entry name" value="Hsp33 domain"/>
    <property type="match status" value="1"/>
</dbReference>
<comment type="caution">
    <text evidence="6">The sequence shown here is derived from an EMBL/GenBank/DDBJ whole genome shotgun (WGS) entry which is preliminary data.</text>
</comment>
<dbReference type="SUPFAM" id="SSF118352">
    <property type="entry name" value="HSP33 redox switch-like"/>
    <property type="match status" value="1"/>
</dbReference>
<keyword evidence="7" id="KW-1185">Reference proteome</keyword>
<evidence type="ECO:0000256" key="4">
    <source>
        <dbReference type="ARBA" id="ARBA00023186"/>
    </source>
</evidence>
<dbReference type="GO" id="GO:0005737">
    <property type="term" value="C:cytoplasm"/>
    <property type="evidence" value="ECO:0007669"/>
    <property type="project" value="InterPro"/>
</dbReference>
<dbReference type="PIRSF" id="PIRSF005261">
    <property type="entry name" value="Heat_shock_Hsp33"/>
    <property type="match status" value="1"/>
</dbReference>
<dbReference type="Proteomes" id="UP000321764">
    <property type="component" value="Unassembled WGS sequence"/>
</dbReference>
<name>A0A5C8ZCF1_9GAMM</name>
<dbReference type="InterPro" id="IPR023212">
    <property type="entry name" value="Hsp33_helix_hairpin_bin_dom_sf"/>
</dbReference>
<organism evidence="6 7">
    <name type="scientific">Reinekea thalattae</name>
    <dbReference type="NCBI Taxonomy" id="2593301"/>
    <lineage>
        <taxon>Bacteria</taxon>
        <taxon>Pseudomonadati</taxon>
        <taxon>Pseudomonadota</taxon>
        <taxon>Gammaproteobacteria</taxon>
        <taxon>Oceanospirillales</taxon>
        <taxon>Saccharospirillaceae</taxon>
        <taxon>Reinekea</taxon>
    </lineage>
</organism>